<evidence type="ECO:0000259" key="5">
    <source>
        <dbReference type="PROSITE" id="PS50158"/>
    </source>
</evidence>
<keyword evidence="1" id="KW-0479">Metal-binding</keyword>
<keyword evidence="7" id="KW-1185">Reference proteome</keyword>
<dbReference type="OMA" id="EFAPEAY"/>
<name>A0A8C3I002_CHRPI</name>
<dbReference type="InterPro" id="IPR036875">
    <property type="entry name" value="Znf_CCHC_sf"/>
</dbReference>
<dbReference type="GO" id="GO:0003676">
    <property type="term" value="F:nucleic acid binding"/>
    <property type="evidence" value="ECO:0007669"/>
    <property type="project" value="InterPro"/>
</dbReference>
<dbReference type="Gene3D" id="1.10.375.10">
    <property type="entry name" value="Human Immunodeficiency Virus Type 1 Capsid Protein"/>
    <property type="match status" value="1"/>
</dbReference>
<dbReference type="PROSITE" id="PS50158">
    <property type="entry name" value="ZF_CCHC"/>
    <property type="match status" value="2"/>
</dbReference>
<dbReference type="InterPro" id="IPR008916">
    <property type="entry name" value="Retrov_capsid_C"/>
</dbReference>
<feature type="domain" description="CCHC-type" evidence="5">
    <location>
        <begin position="650"/>
        <end position="665"/>
    </location>
</feature>
<proteinExistence type="predicted"/>
<dbReference type="PANTHER" id="PTHR40389:SF3">
    <property type="entry name" value="IGE-BINDING PROTEIN"/>
    <property type="match status" value="1"/>
</dbReference>
<dbReference type="SUPFAM" id="SSF57756">
    <property type="entry name" value="Retrovirus zinc finger-like domains"/>
    <property type="match status" value="1"/>
</dbReference>
<reference evidence="6" key="1">
    <citation type="submission" date="2025-08" db="UniProtKB">
        <authorList>
            <consortium name="Ensembl"/>
        </authorList>
    </citation>
    <scope>IDENTIFICATION</scope>
</reference>
<dbReference type="Pfam" id="PF00098">
    <property type="entry name" value="zf-CCHC"/>
    <property type="match status" value="1"/>
</dbReference>
<accession>A0A8C3I002</accession>
<dbReference type="GeneTree" id="ENSGT01150000287227"/>
<dbReference type="Pfam" id="PF19317">
    <property type="entry name" value="Gag_p24_C"/>
    <property type="match status" value="1"/>
</dbReference>
<sequence length="665" mass="73719">MGSALSAEEETVHDFLLRIAEKREEKLPYEALSRLLTWGQRRGFFVTPDTVFDKAVWESLGSDLWESVSHGNKEAVSLSQIWCKSKKLIETLAAEAEVQSAINDLSRPKEEPHYVLPVGARGFFGGEDTIIPLIPSAPEVDPSIVPLPDDPVDKMEVSSPEGDKLQEFQAEMYKQGLQLQDILNQLSHLAGESHPPQSHTLRALNQPGFPVTNDVCTPEFRAEFPGQGEQLRNRLERMAEPGLSNFERPYRKKPPDKIPPADDVATPCPRCGLWGCAIGCTGRDNVSTHRPLDVANPFAPKPPAYSSDVSTLRHASDNIPGGSGPPDPVRHWHGLIREAHIEGEFAPEAYPVVTPDPQNPARRQWTPLDWKLVREAQKSIMSYGMHNPYVQSLIEQIFIGQAMCPYDSVKFADMLLTPTQRLLWKDKWAKRVEMAIVRNLDLPDNNPLRYATQDMLMGKGVYVEPQLQARLNPRILQQSQGLALAAFKEVPQMGKPIPPYAKVTQTLSEPYSTFLDRLREAIDRSPNLTVEAKAAVGLDLAIQNTNPVCRRILATLPKTASLMEVIEACNRASVYEEAEKVEVHAKAHASALAVALRPLVVSTGRGQKGVARPSGVCFTCGKSGHLKRECPTRNSKIGTENRPKAFAGVCNRCDKFGHRASDCRS</sequence>
<protein>
    <recommendedName>
        <fullName evidence="5">CCHC-type domain-containing protein</fullName>
    </recommendedName>
</protein>
<feature type="domain" description="CCHC-type" evidence="5">
    <location>
        <begin position="617"/>
        <end position="631"/>
    </location>
</feature>
<dbReference type="InterPro" id="IPR008919">
    <property type="entry name" value="Retrov_capsid_N"/>
</dbReference>
<dbReference type="Pfam" id="PF00607">
    <property type="entry name" value="Gag_p24"/>
    <property type="match status" value="1"/>
</dbReference>
<reference evidence="6" key="2">
    <citation type="submission" date="2025-09" db="UniProtKB">
        <authorList>
            <consortium name="Ensembl"/>
        </authorList>
    </citation>
    <scope>IDENTIFICATION</scope>
</reference>
<evidence type="ECO:0000313" key="7">
    <source>
        <dbReference type="Proteomes" id="UP000694380"/>
    </source>
</evidence>
<dbReference type="Ensembl" id="ENSCPBT00000030943.1">
    <property type="protein sequence ID" value="ENSCPBP00000026281.1"/>
    <property type="gene ID" value="ENSCPBG00000018649.1"/>
</dbReference>
<evidence type="ECO:0000313" key="6">
    <source>
        <dbReference type="Ensembl" id="ENSCPBP00000026281.1"/>
    </source>
</evidence>
<dbReference type="GO" id="GO:0008270">
    <property type="term" value="F:zinc ion binding"/>
    <property type="evidence" value="ECO:0007669"/>
    <property type="project" value="UniProtKB-KW"/>
</dbReference>
<dbReference type="InterPro" id="IPR045345">
    <property type="entry name" value="Gag_p24_C"/>
</dbReference>
<keyword evidence="2 4" id="KW-0863">Zinc-finger</keyword>
<dbReference type="Gene3D" id="4.10.60.10">
    <property type="entry name" value="Zinc finger, CCHC-type"/>
    <property type="match status" value="1"/>
</dbReference>
<dbReference type="Gene3D" id="1.10.1200.30">
    <property type="match status" value="1"/>
</dbReference>
<dbReference type="SMART" id="SM00343">
    <property type="entry name" value="ZnF_C2HC"/>
    <property type="match status" value="2"/>
</dbReference>
<dbReference type="SUPFAM" id="SSF47943">
    <property type="entry name" value="Retrovirus capsid protein, N-terminal core domain"/>
    <property type="match status" value="1"/>
</dbReference>
<evidence type="ECO:0000256" key="1">
    <source>
        <dbReference type="ARBA" id="ARBA00022723"/>
    </source>
</evidence>
<dbReference type="InterPro" id="IPR001878">
    <property type="entry name" value="Znf_CCHC"/>
</dbReference>
<evidence type="ECO:0000256" key="4">
    <source>
        <dbReference type="PROSITE-ProRule" id="PRU00047"/>
    </source>
</evidence>
<dbReference type="Proteomes" id="UP000694380">
    <property type="component" value="Unplaced"/>
</dbReference>
<dbReference type="InterPro" id="IPR050195">
    <property type="entry name" value="Primate_lentivir_Gag_pol-like"/>
</dbReference>
<dbReference type="PANTHER" id="PTHR40389">
    <property type="entry name" value="ENDOGENOUS RETROVIRUS GROUP K MEMBER 24 GAG POLYPROTEIN-RELATED"/>
    <property type="match status" value="1"/>
</dbReference>
<dbReference type="SUPFAM" id="SSF47353">
    <property type="entry name" value="Retrovirus capsid dimerization domain-like"/>
    <property type="match status" value="1"/>
</dbReference>
<keyword evidence="3" id="KW-0862">Zinc</keyword>
<evidence type="ECO:0000256" key="2">
    <source>
        <dbReference type="ARBA" id="ARBA00022771"/>
    </source>
</evidence>
<evidence type="ECO:0000256" key="3">
    <source>
        <dbReference type="ARBA" id="ARBA00022833"/>
    </source>
</evidence>
<dbReference type="AlphaFoldDB" id="A0A8C3I002"/>
<organism evidence="6 7">
    <name type="scientific">Chrysemys picta bellii</name>
    <name type="common">Western painted turtle</name>
    <name type="synonym">Emys bellii</name>
    <dbReference type="NCBI Taxonomy" id="8478"/>
    <lineage>
        <taxon>Eukaryota</taxon>
        <taxon>Metazoa</taxon>
        <taxon>Chordata</taxon>
        <taxon>Craniata</taxon>
        <taxon>Vertebrata</taxon>
        <taxon>Euteleostomi</taxon>
        <taxon>Archelosauria</taxon>
        <taxon>Testudinata</taxon>
        <taxon>Testudines</taxon>
        <taxon>Cryptodira</taxon>
        <taxon>Durocryptodira</taxon>
        <taxon>Testudinoidea</taxon>
        <taxon>Emydidae</taxon>
        <taxon>Chrysemys</taxon>
    </lineage>
</organism>
<dbReference type="GO" id="GO:0016032">
    <property type="term" value="P:viral process"/>
    <property type="evidence" value="ECO:0007669"/>
    <property type="project" value="InterPro"/>
</dbReference>